<sequence>MNAFLTGSHIYGTPHEDSDIDLVVMMPVSQLGRLNELIAEDADSEMRYEGMKPGACVRFGKLNLIVVTDQDDYRAWQEGTAELTARKPVTRDEAKAVFHAKREANRKARENILAELVNDEPATPPKADFSKWADAVGFGEFNPA</sequence>
<dbReference type="AlphaFoldDB" id="A0AAU7CJQ3"/>
<accession>A0AAU7CJQ3</accession>
<gene>
    <name evidence="2" type="ORF">V5E97_06850</name>
</gene>
<dbReference type="EMBL" id="CP155447">
    <property type="protein sequence ID" value="XBH05737.1"/>
    <property type="molecule type" value="Genomic_DNA"/>
</dbReference>
<name>A0AAU7CJQ3_9BACT</name>
<dbReference type="InterPro" id="IPR002934">
    <property type="entry name" value="Polymerase_NTP_transf_dom"/>
</dbReference>
<protein>
    <submittedName>
        <fullName evidence="2">Nucleotidyltransferase domain-containing protein</fullName>
    </submittedName>
</protein>
<evidence type="ECO:0000313" key="2">
    <source>
        <dbReference type="EMBL" id="XBH05737.1"/>
    </source>
</evidence>
<dbReference type="RefSeq" id="WP_406698586.1">
    <property type="nucleotide sequence ID" value="NZ_CP155447.1"/>
</dbReference>
<feature type="domain" description="Polymerase nucleotidyl transferase" evidence="1">
    <location>
        <begin position="3"/>
        <end position="38"/>
    </location>
</feature>
<proteinExistence type="predicted"/>
<dbReference type="InterPro" id="IPR043519">
    <property type="entry name" value="NT_sf"/>
</dbReference>
<dbReference type="SUPFAM" id="SSF81301">
    <property type="entry name" value="Nucleotidyltransferase"/>
    <property type="match status" value="1"/>
</dbReference>
<dbReference type="Pfam" id="PF01909">
    <property type="entry name" value="NTP_transf_2"/>
    <property type="match status" value="1"/>
</dbReference>
<organism evidence="2">
    <name type="scientific">Singulisphaera sp. Ch08</name>
    <dbReference type="NCBI Taxonomy" id="3120278"/>
    <lineage>
        <taxon>Bacteria</taxon>
        <taxon>Pseudomonadati</taxon>
        <taxon>Planctomycetota</taxon>
        <taxon>Planctomycetia</taxon>
        <taxon>Isosphaerales</taxon>
        <taxon>Isosphaeraceae</taxon>
        <taxon>Singulisphaera</taxon>
    </lineage>
</organism>
<evidence type="ECO:0000259" key="1">
    <source>
        <dbReference type="Pfam" id="PF01909"/>
    </source>
</evidence>
<dbReference type="GO" id="GO:0016779">
    <property type="term" value="F:nucleotidyltransferase activity"/>
    <property type="evidence" value="ECO:0007669"/>
    <property type="project" value="InterPro"/>
</dbReference>
<reference evidence="2" key="1">
    <citation type="submission" date="2024-05" db="EMBL/GenBank/DDBJ databases">
        <title>Planctomycetes of the genus Singulisphaera possess chitinolytic capabilities.</title>
        <authorList>
            <person name="Ivanova A."/>
        </authorList>
    </citation>
    <scope>NUCLEOTIDE SEQUENCE</scope>
    <source>
        <strain evidence="2">Ch08T</strain>
    </source>
</reference>